<dbReference type="GO" id="GO:0015074">
    <property type="term" value="P:DNA integration"/>
    <property type="evidence" value="ECO:0007669"/>
    <property type="project" value="InterPro"/>
</dbReference>
<dbReference type="Pfam" id="PF00665">
    <property type="entry name" value="rve"/>
    <property type="match status" value="1"/>
</dbReference>
<dbReference type="PANTHER" id="PTHR37984:SF5">
    <property type="entry name" value="PROTEIN NYNRIN-LIKE"/>
    <property type="match status" value="1"/>
</dbReference>
<dbReference type="InterPro" id="IPR005162">
    <property type="entry name" value="Retrotrans_gag_dom"/>
</dbReference>
<dbReference type="FunFam" id="3.30.420.10:FF:000032">
    <property type="entry name" value="Retrovirus-related Pol polyprotein from transposon 297-like Protein"/>
    <property type="match status" value="1"/>
</dbReference>
<evidence type="ECO:0000313" key="2">
    <source>
        <dbReference type="EMBL" id="CAC5390842.1"/>
    </source>
</evidence>
<dbReference type="PANTHER" id="PTHR37984">
    <property type="entry name" value="PROTEIN CBG26694"/>
    <property type="match status" value="1"/>
</dbReference>
<dbReference type="EMBL" id="CACVKT020004644">
    <property type="protein sequence ID" value="CAC5390842.1"/>
    <property type="molecule type" value="Genomic_DNA"/>
</dbReference>
<organism evidence="2 3">
    <name type="scientific">Mytilus coruscus</name>
    <name type="common">Sea mussel</name>
    <dbReference type="NCBI Taxonomy" id="42192"/>
    <lineage>
        <taxon>Eukaryota</taxon>
        <taxon>Metazoa</taxon>
        <taxon>Spiralia</taxon>
        <taxon>Lophotrochozoa</taxon>
        <taxon>Mollusca</taxon>
        <taxon>Bivalvia</taxon>
        <taxon>Autobranchia</taxon>
        <taxon>Pteriomorphia</taxon>
        <taxon>Mytilida</taxon>
        <taxon>Mytiloidea</taxon>
        <taxon>Mytilidae</taxon>
        <taxon>Mytilinae</taxon>
        <taxon>Mytilus</taxon>
    </lineage>
</organism>
<keyword evidence="3" id="KW-1185">Reference proteome</keyword>
<dbReference type="InterPro" id="IPR036397">
    <property type="entry name" value="RNaseH_sf"/>
</dbReference>
<dbReference type="InterPro" id="IPR012337">
    <property type="entry name" value="RNaseH-like_sf"/>
</dbReference>
<proteinExistence type="predicted"/>
<dbReference type="PROSITE" id="PS50994">
    <property type="entry name" value="INTEGRASE"/>
    <property type="match status" value="1"/>
</dbReference>
<reference evidence="2 3" key="1">
    <citation type="submission" date="2020-06" db="EMBL/GenBank/DDBJ databases">
        <authorList>
            <person name="Li R."/>
            <person name="Bekaert M."/>
        </authorList>
    </citation>
    <scope>NUCLEOTIDE SEQUENCE [LARGE SCALE GENOMIC DNA]</scope>
    <source>
        <strain evidence="3">wild</strain>
    </source>
</reference>
<dbReference type="Pfam" id="PF17921">
    <property type="entry name" value="Integrase_H2C2"/>
    <property type="match status" value="1"/>
</dbReference>
<accession>A0A6J8C553</accession>
<dbReference type="InterPro" id="IPR041588">
    <property type="entry name" value="Integrase_H2C2"/>
</dbReference>
<dbReference type="OrthoDB" id="6223232at2759"/>
<evidence type="ECO:0000313" key="3">
    <source>
        <dbReference type="Proteomes" id="UP000507470"/>
    </source>
</evidence>
<feature type="domain" description="Integrase catalytic" evidence="1">
    <location>
        <begin position="401"/>
        <end position="565"/>
    </location>
</feature>
<dbReference type="InterPro" id="IPR050951">
    <property type="entry name" value="Retrovirus_Pol_polyprotein"/>
</dbReference>
<dbReference type="Gene3D" id="3.30.420.10">
    <property type="entry name" value="Ribonuclease H-like superfamily/Ribonuclease H"/>
    <property type="match status" value="1"/>
</dbReference>
<dbReference type="SUPFAM" id="SSF53098">
    <property type="entry name" value="Ribonuclease H-like"/>
    <property type="match status" value="1"/>
</dbReference>
<dbReference type="FunFam" id="1.10.340.70:FF:000001">
    <property type="entry name" value="Retrovirus-related Pol polyprotein from transposon gypsy-like Protein"/>
    <property type="match status" value="1"/>
</dbReference>
<protein>
    <recommendedName>
        <fullName evidence="1">Integrase catalytic domain-containing protein</fullName>
    </recommendedName>
</protein>
<gene>
    <name evidence="2" type="ORF">MCOR_25918</name>
</gene>
<sequence>MLDHELSTLSSRGKILVIGDLNSRTGELPDYIKNDSLQINNFDGSDLLPPDCAIDIENKRINQDKVLNTHGKNLLDLCLASGLRIDSALRWYISLDDDIKGDYDLSKESFQARFQPDPRTKWQRTAELYTVTHNKSTVEDYIARLTTKTAELQLTDEQTFNIILNGLKPCIRQFVLKQNPGFDFEVIHKPRKQHQNADVLSRIKYPDNEQIYDCDISTLSDTEPAIVSLEYKLFEQFTTQQGYPINSVTDHSLNDEEIISMIDNRVDEIKQLQSGCPDLKFIYAYLFCGELPDNKQSAIKVVVESEQYALLDGILYHFKRTTCKELPKNNRLKHQLTIPKSLRLEVMKACHDSNIGGAHQGFDRTYSVVSSKYYWPKMYANIPEYVKTCEKCQLAKQQTLHPLPPVSTFERWHMDILGPLTATKDKYQYVLLCVDSFFSRFPEAFSLKSQEATEIAEKLYTEITCRYGCPSSFVSYRGRNFLSNVIAELCKRMDIKHYKTSSYHPVTNSTCERYNRTLAQSLRTYIDETQENWSNMLPGILMAYRKTDCIKSTGFSPFHMLFGQNMRSPLGVT</sequence>
<dbReference type="GO" id="GO:0003676">
    <property type="term" value="F:nucleic acid binding"/>
    <property type="evidence" value="ECO:0007669"/>
    <property type="project" value="InterPro"/>
</dbReference>
<dbReference type="Proteomes" id="UP000507470">
    <property type="component" value="Unassembled WGS sequence"/>
</dbReference>
<evidence type="ECO:0000259" key="1">
    <source>
        <dbReference type="PROSITE" id="PS50994"/>
    </source>
</evidence>
<dbReference type="Gene3D" id="1.10.340.70">
    <property type="match status" value="1"/>
</dbReference>
<dbReference type="Pfam" id="PF03732">
    <property type="entry name" value="Retrotrans_gag"/>
    <property type="match status" value="1"/>
</dbReference>
<dbReference type="AlphaFoldDB" id="A0A6J8C553"/>
<name>A0A6J8C553_MYTCO</name>
<dbReference type="InterPro" id="IPR001584">
    <property type="entry name" value="Integrase_cat-core"/>
</dbReference>